<feature type="region of interest" description="Disordered" evidence="3">
    <location>
        <begin position="772"/>
        <end position="803"/>
    </location>
</feature>
<dbReference type="CDD" id="cd05930">
    <property type="entry name" value="A_NRPS"/>
    <property type="match status" value="1"/>
</dbReference>
<keyword evidence="1" id="KW-0596">Phosphopantetheine</keyword>
<dbReference type="GO" id="GO:0043041">
    <property type="term" value="P:amino acid activation for nonribosomal peptide biosynthetic process"/>
    <property type="evidence" value="ECO:0007669"/>
    <property type="project" value="TreeGrafter"/>
</dbReference>
<dbReference type="InterPro" id="IPR045851">
    <property type="entry name" value="AMP-bd_C_sf"/>
</dbReference>
<dbReference type="InterPro" id="IPR000873">
    <property type="entry name" value="AMP-dep_synth/lig_dom"/>
</dbReference>
<sequence>MITLPRRIPDHGEPRPRHATARLSTPAAALLQGPGGVVRLAALSRLLLHRYGAGWDVVGVADDGRTVVCHDSDADQETTPLGELAYAIRPRPAAPPAEGELYAAVLSAPAEVPPAVLGRPVWTLSADGDVLDLAHDAALFDDGSADRVAEHLALLAHEVAEHPDRAAGDAELLLPAERTLLLETWNAPHAPHAPHADVTLHRLFREQSARTPDAVALRYGDTELTYGRLDAASDRFAHALLPYLEAPGDLVVLTGERDLVLFTAVLGIWKAGGAFVYLDPALPAPRAADILGLTDPAAVLTTASGHTAVGGQARKVEALLALDQPSGPPPDTAQPDTTAYVLFTSGSSGTPKAVLRPHRMHTSRIRLEQDLYGPGPADRHLLKSPISFREFVWPLAGGGTAVLAEPGRDRDDRYLARLIHDEGITTVSFVPSMLRLLLTQPAFRTAPALRHVFVGGEALSQDLEGELRSLGFEVHNTYTLSEADYVCHRTAAPATPGTGGPGTNVGVPLDMRVYLCDSAGRLVPPGIPGEIHTGGPGLSDGYLGRPDLTAERFLPNRHDPGRPPVVFRTGDLARYLPSGELEYLGRADDQVKVRGQRVEPAEVETVLRGHPGVADAAVVSAPDPDQGAALVAYVVPAGEEIPVQRLREYLAGRLPDFMVPARLASVPALPLLGSGKVDRKALRVVPRGRPELDVPYAEPATPGQRRAAELVARVLGLDEVGLDDDFFALGGDSLRLMLLRGALETAAGRQFALAEVFAAGTPRGYARLLDAQEPARPAARRPSDRRRRVHSRTATHVEGGDSG</sequence>
<protein>
    <recommendedName>
        <fullName evidence="4">Carrier domain-containing protein</fullName>
    </recommendedName>
</protein>
<dbReference type="PANTHER" id="PTHR45527:SF1">
    <property type="entry name" value="FATTY ACID SYNTHASE"/>
    <property type="match status" value="1"/>
</dbReference>
<dbReference type="Pfam" id="PF00550">
    <property type="entry name" value="PP-binding"/>
    <property type="match status" value="1"/>
</dbReference>
<evidence type="ECO:0000259" key="4">
    <source>
        <dbReference type="PROSITE" id="PS50075"/>
    </source>
</evidence>
<dbReference type="Pfam" id="PF13193">
    <property type="entry name" value="AMP-binding_C"/>
    <property type="match status" value="1"/>
</dbReference>
<dbReference type="InterPro" id="IPR020845">
    <property type="entry name" value="AMP-binding_CS"/>
</dbReference>
<dbReference type="GO" id="GO:0044550">
    <property type="term" value="P:secondary metabolite biosynthetic process"/>
    <property type="evidence" value="ECO:0007669"/>
    <property type="project" value="TreeGrafter"/>
</dbReference>
<dbReference type="GO" id="GO:0005737">
    <property type="term" value="C:cytoplasm"/>
    <property type="evidence" value="ECO:0007669"/>
    <property type="project" value="TreeGrafter"/>
</dbReference>
<evidence type="ECO:0000256" key="3">
    <source>
        <dbReference type="SAM" id="MobiDB-lite"/>
    </source>
</evidence>
<keyword evidence="2" id="KW-0597">Phosphoprotein</keyword>
<dbReference type="PROSITE" id="PS00012">
    <property type="entry name" value="PHOSPHOPANTETHEINE"/>
    <property type="match status" value="1"/>
</dbReference>
<dbReference type="SUPFAM" id="SSF56801">
    <property type="entry name" value="Acetyl-CoA synthetase-like"/>
    <property type="match status" value="1"/>
</dbReference>
<dbReference type="InterPro" id="IPR025110">
    <property type="entry name" value="AMP-bd_C"/>
</dbReference>
<dbReference type="InterPro" id="IPR042099">
    <property type="entry name" value="ANL_N_sf"/>
</dbReference>
<proteinExistence type="predicted"/>
<keyword evidence="6" id="KW-1185">Reference proteome</keyword>
<evidence type="ECO:0000256" key="2">
    <source>
        <dbReference type="ARBA" id="ARBA00022553"/>
    </source>
</evidence>
<evidence type="ECO:0000313" key="6">
    <source>
        <dbReference type="Proteomes" id="UP000299290"/>
    </source>
</evidence>
<evidence type="ECO:0000313" key="5">
    <source>
        <dbReference type="EMBL" id="GDY41352.1"/>
    </source>
</evidence>
<dbReference type="InterPro" id="IPR036736">
    <property type="entry name" value="ACP-like_sf"/>
</dbReference>
<dbReference type="SUPFAM" id="SSF47336">
    <property type="entry name" value="ACP-like"/>
    <property type="match status" value="1"/>
</dbReference>
<dbReference type="PROSITE" id="PS00455">
    <property type="entry name" value="AMP_BINDING"/>
    <property type="match status" value="1"/>
</dbReference>
<dbReference type="AlphaFoldDB" id="A0A4D4JZT2"/>
<name>A0A4D4JZT2_9ACTN</name>
<dbReference type="Gene3D" id="3.30.559.30">
    <property type="entry name" value="Nonribosomal peptide synthetase, condensation domain"/>
    <property type="match status" value="1"/>
</dbReference>
<reference evidence="5 6" key="1">
    <citation type="journal article" date="2020" name="Int. J. Syst. Evol. Microbiol.">
        <title>Reclassification of Streptomyces castelarensis and Streptomyces sporoclivatus as later heterotypic synonyms of Streptomyces antimycoticus.</title>
        <authorList>
            <person name="Komaki H."/>
            <person name="Tamura T."/>
        </authorList>
    </citation>
    <scope>NUCLEOTIDE SEQUENCE [LARGE SCALE GENOMIC DNA]</scope>
    <source>
        <strain evidence="5 6">NBRC 12839</strain>
    </source>
</reference>
<dbReference type="RefSeq" id="WP_137964950.1">
    <property type="nucleotide sequence ID" value="NZ_BJHV01000001.1"/>
</dbReference>
<dbReference type="PROSITE" id="PS50075">
    <property type="entry name" value="CARRIER"/>
    <property type="match status" value="1"/>
</dbReference>
<dbReference type="Gene3D" id="3.30.300.30">
    <property type="match status" value="1"/>
</dbReference>
<dbReference type="EMBL" id="BJHV01000001">
    <property type="protein sequence ID" value="GDY41352.1"/>
    <property type="molecule type" value="Genomic_DNA"/>
</dbReference>
<dbReference type="Pfam" id="PF00501">
    <property type="entry name" value="AMP-binding"/>
    <property type="match status" value="1"/>
</dbReference>
<dbReference type="InterPro" id="IPR020806">
    <property type="entry name" value="PKS_PP-bd"/>
</dbReference>
<dbReference type="Proteomes" id="UP000299290">
    <property type="component" value="Unassembled WGS sequence"/>
</dbReference>
<dbReference type="GO" id="GO:0031177">
    <property type="term" value="F:phosphopantetheine binding"/>
    <property type="evidence" value="ECO:0007669"/>
    <property type="project" value="InterPro"/>
</dbReference>
<dbReference type="InterPro" id="IPR010071">
    <property type="entry name" value="AA_adenyl_dom"/>
</dbReference>
<accession>A0A4D4JZT2</accession>
<dbReference type="PANTHER" id="PTHR45527">
    <property type="entry name" value="NONRIBOSOMAL PEPTIDE SYNTHETASE"/>
    <property type="match status" value="1"/>
</dbReference>
<dbReference type="NCBIfam" id="TIGR01733">
    <property type="entry name" value="AA-adenyl-dom"/>
    <property type="match status" value="1"/>
</dbReference>
<dbReference type="Gene3D" id="1.10.1200.10">
    <property type="entry name" value="ACP-like"/>
    <property type="match status" value="1"/>
</dbReference>
<dbReference type="GO" id="GO:0017000">
    <property type="term" value="P:antibiotic biosynthetic process"/>
    <property type="evidence" value="ECO:0007669"/>
    <property type="project" value="UniProtKB-ARBA"/>
</dbReference>
<evidence type="ECO:0000256" key="1">
    <source>
        <dbReference type="ARBA" id="ARBA00022450"/>
    </source>
</evidence>
<dbReference type="Gene3D" id="3.40.50.12780">
    <property type="entry name" value="N-terminal domain of ligase-like"/>
    <property type="match status" value="1"/>
</dbReference>
<dbReference type="SMART" id="SM00823">
    <property type="entry name" value="PKS_PP"/>
    <property type="match status" value="1"/>
</dbReference>
<gene>
    <name evidence="5" type="ORF">SANT12839_022340</name>
</gene>
<feature type="domain" description="Carrier" evidence="4">
    <location>
        <begin position="698"/>
        <end position="773"/>
    </location>
</feature>
<dbReference type="InterPro" id="IPR009081">
    <property type="entry name" value="PP-bd_ACP"/>
</dbReference>
<organism evidence="5 6">
    <name type="scientific">Streptomyces antimycoticus</name>
    <dbReference type="NCBI Taxonomy" id="68175"/>
    <lineage>
        <taxon>Bacteria</taxon>
        <taxon>Bacillati</taxon>
        <taxon>Actinomycetota</taxon>
        <taxon>Actinomycetes</taxon>
        <taxon>Kitasatosporales</taxon>
        <taxon>Streptomycetaceae</taxon>
        <taxon>Streptomyces</taxon>
        <taxon>Streptomyces violaceusniger group</taxon>
    </lineage>
</organism>
<dbReference type="InterPro" id="IPR006162">
    <property type="entry name" value="Ppantetheine_attach_site"/>
</dbReference>
<feature type="compositionally biased region" description="Basic residues" evidence="3">
    <location>
        <begin position="783"/>
        <end position="793"/>
    </location>
</feature>
<comment type="caution">
    <text evidence="5">The sequence shown here is derived from an EMBL/GenBank/DDBJ whole genome shotgun (WGS) entry which is preliminary data.</text>
</comment>